<dbReference type="PANTHER" id="PTHR10686">
    <property type="entry name" value="FOLATE TRANSPORTER"/>
    <property type="match status" value="1"/>
</dbReference>
<proteinExistence type="inferred from homology"/>
<sequence>MKQLPVKLCIDGVSKLANARVVLSSTAEDGEIEVRISVGSRSRAFNVVIGSRVPPSLCFHPHISGGSWFPSHCWTCRYALNQWYFAEPSVGGVRTMFPMATWVRVSLILCVFGALKEFRPSEPYVTHYLVGPWKNFTDKQVNQEMFPVGTYSYLSQLVVVFLVTDLVRYKPVIVIEGLSGIITWCLLIWGTDMATMQGNNRRPVSQVVPTSKHLVACYKQFYQYLSAFSHLPRWNMSTPCLFSLLKQLNSWQKRQICLFSFIFRVGVSVAGLELKKKKKK</sequence>
<comment type="similarity">
    <text evidence="1">Belongs to the reduced folate carrier (RFC) transporter (TC 2.A.48) family.</text>
</comment>
<evidence type="ECO:0000256" key="2">
    <source>
        <dbReference type="SAM" id="Phobius"/>
    </source>
</evidence>
<keyword evidence="2" id="KW-1133">Transmembrane helix</keyword>
<accession>A0A7R9ETH2</accession>
<gene>
    <name evidence="3" type="ORF">TBIB3V08_LOCUS3577</name>
</gene>
<dbReference type="GO" id="GO:0005886">
    <property type="term" value="C:plasma membrane"/>
    <property type="evidence" value="ECO:0007669"/>
    <property type="project" value="TreeGrafter"/>
</dbReference>
<organism evidence="3">
    <name type="scientific">Timema bartmani</name>
    <dbReference type="NCBI Taxonomy" id="61472"/>
    <lineage>
        <taxon>Eukaryota</taxon>
        <taxon>Metazoa</taxon>
        <taxon>Ecdysozoa</taxon>
        <taxon>Arthropoda</taxon>
        <taxon>Hexapoda</taxon>
        <taxon>Insecta</taxon>
        <taxon>Pterygota</taxon>
        <taxon>Neoptera</taxon>
        <taxon>Polyneoptera</taxon>
        <taxon>Phasmatodea</taxon>
        <taxon>Timematodea</taxon>
        <taxon>Timematoidea</taxon>
        <taxon>Timematidae</taxon>
        <taxon>Timema</taxon>
    </lineage>
</organism>
<evidence type="ECO:0000313" key="3">
    <source>
        <dbReference type="EMBL" id="CAD7441103.1"/>
    </source>
</evidence>
<protein>
    <submittedName>
        <fullName evidence="3">Uncharacterized protein</fullName>
    </submittedName>
</protein>
<dbReference type="Pfam" id="PF01770">
    <property type="entry name" value="Folate_carrier"/>
    <property type="match status" value="1"/>
</dbReference>
<dbReference type="GO" id="GO:0090482">
    <property type="term" value="F:vitamin transmembrane transporter activity"/>
    <property type="evidence" value="ECO:0007669"/>
    <property type="project" value="InterPro"/>
</dbReference>
<dbReference type="PANTHER" id="PTHR10686:SF18">
    <property type="entry name" value="IP11787P-RELATED"/>
    <property type="match status" value="1"/>
</dbReference>
<dbReference type="AlphaFoldDB" id="A0A7R9ETH2"/>
<name>A0A7R9ETH2_9NEOP</name>
<evidence type="ECO:0000256" key="1">
    <source>
        <dbReference type="ARBA" id="ARBA00005773"/>
    </source>
</evidence>
<keyword evidence="2" id="KW-0472">Membrane</keyword>
<dbReference type="EMBL" id="OD565200">
    <property type="protein sequence ID" value="CAD7441103.1"/>
    <property type="molecule type" value="Genomic_DNA"/>
</dbReference>
<keyword evidence="2" id="KW-0812">Transmembrane</keyword>
<feature type="transmembrane region" description="Helical" evidence="2">
    <location>
        <begin position="171"/>
        <end position="190"/>
    </location>
</feature>
<feature type="transmembrane region" description="Helical" evidence="2">
    <location>
        <begin position="145"/>
        <end position="164"/>
    </location>
</feature>
<dbReference type="InterPro" id="IPR002666">
    <property type="entry name" value="Folate_carrier"/>
</dbReference>
<reference evidence="3" key="1">
    <citation type="submission" date="2020-11" db="EMBL/GenBank/DDBJ databases">
        <authorList>
            <person name="Tran Van P."/>
        </authorList>
    </citation>
    <scope>NUCLEOTIDE SEQUENCE</scope>
</reference>